<dbReference type="EMBL" id="AZHX01000011">
    <property type="protein sequence ID" value="ETX09303.1"/>
    <property type="molecule type" value="Genomic_DNA"/>
</dbReference>
<evidence type="ECO:0000313" key="2">
    <source>
        <dbReference type="Proteomes" id="UP000019140"/>
    </source>
</evidence>
<gene>
    <name evidence="1" type="ORF">ETSY2_00375</name>
</gene>
<dbReference type="HOGENOM" id="CLU_2631594_0_0_7"/>
<evidence type="ECO:0000313" key="1">
    <source>
        <dbReference type="EMBL" id="ETX09303.1"/>
    </source>
</evidence>
<sequence length="77" mass="8656">MKAVELIGEIDDQHHLHAQVPENLLPGRVRLIVLLPEEDDAGAAWMQGIGKEWEAELNDPREDIYTLEDGSPVDEAR</sequence>
<dbReference type="Proteomes" id="UP000019140">
    <property type="component" value="Unassembled WGS sequence"/>
</dbReference>
<name>W4MGI3_9BACT</name>
<reference evidence="1 2" key="1">
    <citation type="journal article" date="2014" name="Nature">
        <title>An environmental bacterial taxon with a large and distinct metabolic repertoire.</title>
        <authorList>
            <person name="Wilson M.C."/>
            <person name="Mori T."/>
            <person name="Ruckert C."/>
            <person name="Uria A.R."/>
            <person name="Helf M.J."/>
            <person name="Takada K."/>
            <person name="Gernert C."/>
            <person name="Steffens U.A."/>
            <person name="Heycke N."/>
            <person name="Schmitt S."/>
            <person name="Rinke C."/>
            <person name="Helfrich E.J."/>
            <person name="Brachmann A.O."/>
            <person name="Gurgui C."/>
            <person name="Wakimoto T."/>
            <person name="Kracht M."/>
            <person name="Crusemann M."/>
            <person name="Hentschel U."/>
            <person name="Abe I."/>
            <person name="Matsunaga S."/>
            <person name="Kalinowski J."/>
            <person name="Takeyama H."/>
            <person name="Piel J."/>
        </authorList>
    </citation>
    <scope>NUCLEOTIDE SEQUENCE [LARGE SCALE GENOMIC DNA]</scope>
    <source>
        <strain evidence="2">TSY2</strain>
    </source>
</reference>
<accession>W4MGI3</accession>
<keyword evidence="2" id="KW-1185">Reference proteome</keyword>
<protein>
    <submittedName>
        <fullName evidence="1">Uncharacterized protein</fullName>
    </submittedName>
</protein>
<proteinExistence type="predicted"/>
<dbReference type="AlphaFoldDB" id="W4MGI3"/>
<comment type="caution">
    <text evidence="1">The sequence shown here is derived from an EMBL/GenBank/DDBJ whole genome shotgun (WGS) entry which is preliminary data.</text>
</comment>
<organism evidence="1 2">
    <name type="scientific">Candidatus Entotheonella gemina</name>
    <dbReference type="NCBI Taxonomy" id="1429439"/>
    <lineage>
        <taxon>Bacteria</taxon>
        <taxon>Pseudomonadati</taxon>
        <taxon>Nitrospinota/Tectimicrobiota group</taxon>
        <taxon>Candidatus Tectimicrobiota</taxon>
        <taxon>Candidatus Entotheonellia</taxon>
        <taxon>Candidatus Entotheonellales</taxon>
        <taxon>Candidatus Entotheonellaceae</taxon>
        <taxon>Candidatus Entotheonella</taxon>
    </lineage>
</organism>